<dbReference type="AlphaFoldDB" id="A0AAU7C9Z8"/>
<gene>
    <name evidence="1" type="ORF">V5E97_26860</name>
</gene>
<dbReference type="RefSeq" id="WP_406694682.1">
    <property type="nucleotide sequence ID" value="NZ_CP155447.1"/>
</dbReference>
<organism evidence="1">
    <name type="scientific">Singulisphaera sp. Ch08</name>
    <dbReference type="NCBI Taxonomy" id="3120278"/>
    <lineage>
        <taxon>Bacteria</taxon>
        <taxon>Pseudomonadati</taxon>
        <taxon>Planctomycetota</taxon>
        <taxon>Planctomycetia</taxon>
        <taxon>Isosphaerales</taxon>
        <taxon>Isosphaeraceae</taxon>
        <taxon>Singulisphaera</taxon>
    </lineage>
</organism>
<sequence length="71" mass="7790">MHHDPEIAMHVLFSVEGFRPGPDTDILGGENRGGPNSRRHFSEVGQRWAGLLRFAAVWAGLQGTVPLQGVR</sequence>
<proteinExistence type="predicted"/>
<dbReference type="EMBL" id="CP155447">
    <property type="protein sequence ID" value="XBH01938.1"/>
    <property type="molecule type" value="Genomic_DNA"/>
</dbReference>
<name>A0AAU7C9Z8_9BACT</name>
<accession>A0AAU7C9Z8</accession>
<reference evidence="1" key="1">
    <citation type="submission" date="2024-05" db="EMBL/GenBank/DDBJ databases">
        <title>Planctomycetes of the genus Singulisphaera possess chitinolytic capabilities.</title>
        <authorList>
            <person name="Ivanova A."/>
        </authorList>
    </citation>
    <scope>NUCLEOTIDE SEQUENCE</scope>
    <source>
        <strain evidence="1">Ch08T</strain>
    </source>
</reference>
<protein>
    <submittedName>
        <fullName evidence="1">Uncharacterized protein</fullName>
    </submittedName>
</protein>
<evidence type="ECO:0000313" key="1">
    <source>
        <dbReference type="EMBL" id="XBH01938.1"/>
    </source>
</evidence>